<dbReference type="Gene3D" id="2.130.10.10">
    <property type="entry name" value="YVTN repeat-like/Quinoprotein amine dehydrogenase"/>
    <property type="match status" value="1"/>
</dbReference>
<dbReference type="InterPro" id="IPR001680">
    <property type="entry name" value="WD40_rpt"/>
</dbReference>
<dbReference type="OrthoDB" id="1935146at2759"/>
<dbReference type="SUPFAM" id="SSF50978">
    <property type="entry name" value="WD40 repeat-like"/>
    <property type="match status" value="1"/>
</dbReference>
<name>D7FYI2_ECTSI</name>
<dbReference type="Proteomes" id="UP000002630">
    <property type="component" value="Unassembled WGS sequence"/>
</dbReference>
<dbReference type="InterPro" id="IPR036322">
    <property type="entry name" value="WD40_repeat_dom_sf"/>
</dbReference>
<dbReference type="EMBL" id="FN649760">
    <property type="protein sequence ID" value="CBJ32524.1"/>
    <property type="molecule type" value="Genomic_DNA"/>
</dbReference>
<comment type="similarity">
    <text evidence="6">Belongs to the WD repeat UTP18 family.</text>
</comment>
<evidence type="ECO:0000313" key="9">
    <source>
        <dbReference type="Proteomes" id="UP000002630"/>
    </source>
</evidence>
<feature type="repeat" description="WD" evidence="7">
    <location>
        <begin position="29"/>
        <end position="70"/>
    </location>
</feature>
<dbReference type="GO" id="GO:0006364">
    <property type="term" value="P:rRNA processing"/>
    <property type="evidence" value="ECO:0007669"/>
    <property type="project" value="UniProtKB-KW"/>
</dbReference>
<dbReference type="InterPro" id="IPR011659">
    <property type="entry name" value="WD40"/>
</dbReference>
<dbReference type="PANTHER" id="PTHR18359:SF0">
    <property type="entry name" value="U3 SMALL NUCLEOLAR RNA-ASSOCIATED PROTEIN 18 HOMOLOG"/>
    <property type="match status" value="1"/>
</dbReference>
<reference evidence="8 9" key="1">
    <citation type="journal article" date="2010" name="Nature">
        <title>The Ectocarpus genome and the independent evolution of multicellularity in brown algae.</title>
        <authorList>
            <person name="Cock J.M."/>
            <person name="Sterck L."/>
            <person name="Rouze P."/>
            <person name="Scornet D."/>
            <person name="Allen A.E."/>
            <person name="Amoutzias G."/>
            <person name="Anthouard V."/>
            <person name="Artiguenave F."/>
            <person name="Aury J.M."/>
            <person name="Badger J.H."/>
            <person name="Beszteri B."/>
            <person name="Billiau K."/>
            <person name="Bonnet E."/>
            <person name="Bothwell J.H."/>
            <person name="Bowler C."/>
            <person name="Boyen C."/>
            <person name="Brownlee C."/>
            <person name="Carrano C.J."/>
            <person name="Charrier B."/>
            <person name="Cho G.Y."/>
            <person name="Coelho S.M."/>
            <person name="Collen J."/>
            <person name="Corre E."/>
            <person name="Da Silva C."/>
            <person name="Delage L."/>
            <person name="Delaroque N."/>
            <person name="Dittami S.M."/>
            <person name="Doulbeau S."/>
            <person name="Elias M."/>
            <person name="Farnham G."/>
            <person name="Gachon C.M."/>
            <person name="Gschloessl B."/>
            <person name="Heesch S."/>
            <person name="Jabbari K."/>
            <person name="Jubin C."/>
            <person name="Kawai H."/>
            <person name="Kimura K."/>
            <person name="Kloareg B."/>
            <person name="Kupper F.C."/>
            <person name="Lang D."/>
            <person name="Le Bail A."/>
            <person name="Leblanc C."/>
            <person name="Lerouge P."/>
            <person name="Lohr M."/>
            <person name="Lopez P.J."/>
            <person name="Martens C."/>
            <person name="Maumus F."/>
            <person name="Michel G."/>
            <person name="Miranda-Saavedra D."/>
            <person name="Morales J."/>
            <person name="Moreau H."/>
            <person name="Motomura T."/>
            <person name="Nagasato C."/>
            <person name="Napoli C.A."/>
            <person name="Nelson D.R."/>
            <person name="Nyvall-Collen P."/>
            <person name="Peters A.F."/>
            <person name="Pommier C."/>
            <person name="Potin P."/>
            <person name="Poulain J."/>
            <person name="Quesneville H."/>
            <person name="Read B."/>
            <person name="Rensing S.A."/>
            <person name="Ritter A."/>
            <person name="Rousvoal S."/>
            <person name="Samanta M."/>
            <person name="Samson G."/>
            <person name="Schroeder D.C."/>
            <person name="Segurens B."/>
            <person name="Strittmatter M."/>
            <person name="Tonon T."/>
            <person name="Tregear J.W."/>
            <person name="Valentin K."/>
            <person name="von Dassow P."/>
            <person name="Yamagishi T."/>
            <person name="Van de Peer Y."/>
            <person name="Wincker P."/>
        </authorList>
    </citation>
    <scope>NUCLEOTIDE SEQUENCE [LARGE SCALE GENOMIC DNA]</scope>
    <source>
        <strain evidence="9">Ec32 / CCAP1310/4</strain>
    </source>
</reference>
<evidence type="ECO:0000256" key="4">
    <source>
        <dbReference type="ARBA" id="ARBA00022737"/>
    </source>
</evidence>
<dbReference type="SMART" id="SM00320">
    <property type="entry name" value="WD40"/>
    <property type="match status" value="5"/>
</dbReference>
<gene>
    <name evidence="8" type="ORF">Esi_0344_0036</name>
</gene>
<evidence type="ECO:0000256" key="1">
    <source>
        <dbReference type="ARBA" id="ARBA00004604"/>
    </source>
</evidence>
<sequence>MYPERLSFLGETNSPSGHVALRCKDANQHDPAKATVRAVSFHPTGELLLAGGFDKTLRLFQVDGVRNAKVHSIFFEDLPITSAAFTGAEQAIVTGRRSFFYSYDVVTGKVLKIPRVFSSGRTEKHLETFAASPDGQWLAFIGSGGYVLLLSSKTKQWAADFKLNSTATAVTFSPDSRYVLASGADADVYKFDIRSRRCVLRFFNEGGTCTSSLASKGPTSSSPQRLTAVGSDSGVVNVYDADALETGKRVLRPSPLKAVMSLTTPVTTTKFSPDGQMLAIASNQQRDALKVVHSASCTPFTNWPTERTPVRYPFALDFSPGGGFLAVGNDRGCVLLYRIRHYPQA</sequence>
<accession>D7FYI2</accession>
<comment type="subcellular location">
    <subcellularLocation>
        <location evidence="1">Nucleus</location>
        <location evidence="1">Nucleolus</location>
    </subcellularLocation>
</comment>
<dbReference type="InterPro" id="IPR015943">
    <property type="entry name" value="WD40/YVTN_repeat-like_dom_sf"/>
</dbReference>
<keyword evidence="2" id="KW-0698">rRNA processing</keyword>
<dbReference type="eggNOG" id="KOG2055">
    <property type="taxonomic scope" value="Eukaryota"/>
</dbReference>
<dbReference type="InterPro" id="IPR045161">
    <property type="entry name" value="Utp18"/>
</dbReference>
<evidence type="ECO:0000256" key="2">
    <source>
        <dbReference type="ARBA" id="ARBA00022552"/>
    </source>
</evidence>
<dbReference type="Pfam" id="PF00400">
    <property type="entry name" value="WD40"/>
    <property type="match status" value="2"/>
</dbReference>
<dbReference type="GO" id="GO:0034388">
    <property type="term" value="C:Pwp2p-containing subcomplex of 90S preribosome"/>
    <property type="evidence" value="ECO:0007669"/>
    <property type="project" value="TreeGrafter"/>
</dbReference>
<dbReference type="GO" id="GO:0032040">
    <property type="term" value="C:small-subunit processome"/>
    <property type="evidence" value="ECO:0007669"/>
    <property type="project" value="TreeGrafter"/>
</dbReference>
<protein>
    <submittedName>
        <fullName evidence="8">Uncharacterized protein</fullName>
    </submittedName>
</protein>
<proteinExistence type="inferred from homology"/>
<dbReference type="AlphaFoldDB" id="D7FYI2"/>
<organism evidence="8 9">
    <name type="scientific">Ectocarpus siliculosus</name>
    <name type="common">Brown alga</name>
    <name type="synonym">Conferva siliculosa</name>
    <dbReference type="NCBI Taxonomy" id="2880"/>
    <lineage>
        <taxon>Eukaryota</taxon>
        <taxon>Sar</taxon>
        <taxon>Stramenopiles</taxon>
        <taxon>Ochrophyta</taxon>
        <taxon>PX clade</taxon>
        <taxon>Phaeophyceae</taxon>
        <taxon>Ectocarpales</taxon>
        <taxon>Ectocarpaceae</taxon>
        <taxon>Ectocarpus</taxon>
    </lineage>
</organism>
<dbReference type="InParanoid" id="D7FYI2"/>
<evidence type="ECO:0000256" key="7">
    <source>
        <dbReference type="PROSITE-ProRule" id="PRU00221"/>
    </source>
</evidence>
<dbReference type="PANTHER" id="PTHR18359">
    <property type="entry name" value="WD-REPEAT PROTEIN-RELATED"/>
    <property type="match status" value="1"/>
</dbReference>
<keyword evidence="5" id="KW-0539">Nucleus</keyword>
<keyword evidence="4" id="KW-0677">Repeat</keyword>
<evidence type="ECO:0000256" key="3">
    <source>
        <dbReference type="ARBA" id="ARBA00022574"/>
    </source>
</evidence>
<evidence type="ECO:0000313" key="8">
    <source>
        <dbReference type="EMBL" id="CBJ32524.1"/>
    </source>
</evidence>
<dbReference type="Pfam" id="PF07676">
    <property type="entry name" value="PD40"/>
    <property type="match status" value="2"/>
</dbReference>
<evidence type="ECO:0000256" key="6">
    <source>
        <dbReference type="ARBA" id="ARBA00025767"/>
    </source>
</evidence>
<keyword evidence="9" id="KW-1185">Reference proteome</keyword>
<evidence type="ECO:0000256" key="5">
    <source>
        <dbReference type="ARBA" id="ARBA00023242"/>
    </source>
</evidence>
<dbReference type="STRING" id="2880.D7FYI2"/>
<dbReference type="PROSITE" id="PS50082">
    <property type="entry name" value="WD_REPEATS_2"/>
    <property type="match status" value="1"/>
</dbReference>
<keyword evidence="3 7" id="KW-0853">WD repeat</keyword>